<gene>
    <name evidence="1" type="ORF">pW2_79</name>
</gene>
<protein>
    <submittedName>
        <fullName evidence="1">Uncharacterized protein</fullName>
    </submittedName>
</protein>
<organism evidence="1 2">
    <name type="scientific">Bacillus phage pW2</name>
    <dbReference type="NCBI Taxonomy" id="2500559"/>
    <lineage>
        <taxon>Viruses</taxon>
        <taxon>Duplodnaviria</taxon>
        <taxon>Heunggongvirae</taxon>
        <taxon>Uroviricota</taxon>
        <taxon>Caudoviricetes</taxon>
        <taxon>Joanripponvirinae</taxon>
        <taxon>Sophritavirus</taxon>
        <taxon>Sophritavirus pW2</taxon>
    </lineage>
</organism>
<proteinExistence type="predicted"/>
<keyword evidence="2" id="KW-1185">Reference proteome</keyword>
<sequence length="224" mass="23691">MANYINIILDTTAPANPYININGGATFSNSQLVSLTLGTTDEDTTGYQMKIWGNVDLAYDTNIQATEANSAWISFTDSKQIKLSSGDGNKQVSVKIRDDVHNESSVGTDNISLNTAIPTVNVGTPDKYKISKKAQKNVVSFTFSSPEQFEEYKVKVVTSTGAIESSGVALATANGSSNVVGNTGGYNSPITVTITGEDLELASSGDGNKIIKVFIKNSAGTWSV</sequence>
<evidence type="ECO:0000313" key="1">
    <source>
        <dbReference type="EMBL" id="AZU98913.1"/>
    </source>
</evidence>
<dbReference type="Proteomes" id="UP000287896">
    <property type="component" value="Segment"/>
</dbReference>
<name>A0A3Q9R7R0_9CAUD</name>
<accession>A0A3Q9R7R0</accession>
<dbReference type="EMBL" id="MK288021">
    <property type="protein sequence ID" value="AZU98913.1"/>
    <property type="molecule type" value="Genomic_DNA"/>
</dbReference>
<evidence type="ECO:0000313" key="2">
    <source>
        <dbReference type="Proteomes" id="UP000287896"/>
    </source>
</evidence>
<reference evidence="1 2" key="1">
    <citation type="submission" date="2018-12" db="EMBL/GenBank/DDBJ databases">
        <title>Characterization of a novel siphovirus infacting Bacillus anthracis.</title>
        <authorList>
            <person name="Hu X."/>
            <person name="Wan X."/>
            <person name="Geng P."/>
            <person name="Yuan Z."/>
        </authorList>
    </citation>
    <scope>NUCLEOTIDE SEQUENCE [LARGE SCALE GENOMIC DNA]</scope>
</reference>